<dbReference type="EMBL" id="QKKF02011305">
    <property type="protein sequence ID" value="RZF44124.1"/>
    <property type="molecule type" value="Genomic_DNA"/>
</dbReference>
<proteinExistence type="predicted"/>
<sequence length="274" mass="30681">MMCPECVHLLDSKHLPLSASQHAATYVKIPIYVAPAKEIEDLRPSGPKRPMKRLLKKEVSLDTYTWQKKYGHLTSSIMMTQVDERLRRRFSVSASMEEISKIPANKDLGSQCMGPEHAALVQSQHFDQLEALWNKKSPPRSRRTFQTLSKQNSRSSRRDSSENDDCPSPLEEVAGEISGTVPEIIGKETSYPSCSMGSLVCLFQDPLSLEEKITIVVAVIVIIGRKQELRLPPPGAFQTAEKIRASQMCSVRRELSSRRVLVSPRISGDDLVAH</sequence>
<accession>A0A482XE17</accession>
<dbReference type="OrthoDB" id="9990676at2759"/>
<dbReference type="STRING" id="195883.A0A482XE17"/>
<reference evidence="2 3" key="1">
    <citation type="journal article" date="2017" name="Gigascience">
        <title>Genome sequence of the small brown planthopper, Laodelphax striatellus.</title>
        <authorList>
            <person name="Zhu J."/>
            <person name="Jiang F."/>
            <person name="Wang X."/>
            <person name="Yang P."/>
            <person name="Bao Y."/>
            <person name="Zhao W."/>
            <person name="Wang W."/>
            <person name="Lu H."/>
            <person name="Wang Q."/>
            <person name="Cui N."/>
            <person name="Li J."/>
            <person name="Chen X."/>
            <person name="Luo L."/>
            <person name="Yu J."/>
            <person name="Kang L."/>
            <person name="Cui F."/>
        </authorList>
    </citation>
    <scope>NUCLEOTIDE SEQUENCE [LARGE SCALE GENOMIC DNA]</scope>
    <source>
        <strain evidence="2">Lst14</strain>
    </source>
</reference>
<feature type="region of interest" description="Disordered" evidence="1">
    <location>
        <begin position="137"/>
        <end position="171"/>
    </location>
</feature>
<comment type="caution">
    <text evidence="2">The sequence shown here is derived from an EMBL/GenBank/DDBJ whole genome shotgun (WGS) entry which is preliminary data.</text>
</comment>
<evidence type="ECO:0000313" key="2">
    <source>
        <dbReference type="EMBL" id="RZF44124.1"/>
    </source>
</evidence>
<dbReference type="InParanoid" id="A0A482XE17"/>
<dbReference type="Proteomes" id="UP000291343">
    <property type="component" value="Unassembled WGS sequence"/>
</dbReference>
<organism evidence="2 3">
    <name type="scientific">Laodelphax striatellus</name>
    <name type="common">Small brown planthopper</name>
    <name type="synonym">Delphax striatella</name>
    <dbReference type="NCBI Taxonomy" id="195883"/>
    <lineage>
        <taxon>Eukaryota</taxon>
        <taxon>Metazoa</taxon>
        <taxon>Ecdysozoa</taxon>
        <taxon>Arthropoda</taxon>
        <taxon>Hexapoda</taxon>
        <taxon>Insecta</taxon>
        <taxon>Pterygota</taxon>
        <taxon>Neoptera</taxon>
        <taxon>Paraneoptera</taxon>
        <taxon>Hemiptera</taxon>
        <taxon>Auchenorrhyncha</taxon>
        <taxon>Fulgoroidea</taxon>
        <taxon>Delphacidae</taxon>
        <taxon>Criomorphinae</taxon>
        <taxon>Laodelphax</taxon>
    </lineage>
</organism>
<protein>
    <submittedName>
        <fullName evidence="2">Uncharacterized protein</fullName>
    </submittedName>
</protein>
<keyword evidence="3" id="KW-1185">Reference proteome</keyword>
<evidence type="ECO:0000313" key="3">
    <source>
        <dbReference type="Proteomes" id="UP000291343"/>
    </source>
</evidence>
<name>A0A482XE17_LAOST</name>
<dbReference type="AlphaFoldDB" id="A0A482XE17"/>
<evidence type="ECO:0000256" key="1">
    <source>
        <dbReference type="SAM" id="MobiDB-lite"/>
    </source>
</evidence>
<gene>
    <name evidence="2" type="ORF">LSTR_LSTR013196</name>
</gene>